<evidence type="ECO:0000256" key="1">
    <source>
        <dbReference type="ARBA" id="ARBA00004651"/>
    </source>
</evidence>
<feature type="non-terminal residue" evidence="8">
    <location>
        <position position="1"/>
    </location>
</feature>
<feature type="transmembrane region" description="Helical" evidence="7">
    <location>
        <begin position="33"/>
        <end position="55"/>
    </location>
</feature>
<evidence type="ECO:0000256" key="5">
    <source>
        <dbReference type="ARBA" id="ARBA00022989"/>
    </source>
</evidence>
<evidence type="ECO:0000256" key="2">
    <source>
        <dbReference type="ARBA" id="ARBA00008929"/>
    </source>
</evidence>
<comment type="caution">
    <text evidence="8">The sequence shown here is derived from an EMBL/GenBank/DDBJ whole genome shotgun (WGS) entry which is preliminary data.</text>
</comment>
<feature type="transmembrane region" description="Helical" evidence="7">
    <location>
        <begin position="7"/>
        <end position="27"/>
    </location>
</feature>
<dbReference type="Gene3D" id="1.20.1630.10">
    <property type="entry name" value="Formate dehydrogenase/DMSO reductase domain"/>
    <property type="match status" value="1"/>
</dbReference>
<dbReference type="AlphaFoldDB" id="X1EPH3"/>
<evidence type="ECO:0000256" key="7">
    <source>
        <dbReference type="SAM" id="Phobius"/>
    </source>
</evidence>
<feature type="transmembrane region" description="Helical" evidence="7">
    <location>
        <begin position="173"/>
        <end position="193"/>
    </location>
</feature>
<proteinExistence type="inferred from homology"/>
<evidence type="ECO:0000256" key="3">
    <source>
        <dbReference type="ARBA" id="ARBA00022475"/>
    </source>
</evidence>
<organism evidence="8">
    <name type="scientific">marine sediment metagenome</name>
    <dbReference type="NCBI Taxonomy" id="412755"/>
    <lineage>
        <taxon>unclassified sequences</taxon>
        <taxon>metagenomes</taxon>
        <taxon>ecological metagenomes</taxon>
    </lineage>
</organism>
<dbReference type="InterPro" id="IPR005614">
    <property type="entry name" value="NrfD-like"/>
</dbReference>
<reference evidence="8" key="1">
    <citation type="journal article" date="2014" name="Front. Microbiol.">
        <title>High frequency of phylogenetically diverse reductive dehalogenase-homologous genes in deep subseafloor sedimentary metagenomes.</title>
        <authorList>
            <person name="Kawai M."/>
            <person name="Futagami T."/>
            <person name="Toyoda A."/>
            <person name="Takaki Y."/>
            <person name="Nishi S."/>
            <person name="Hori S."/>
            <person name="Arai W."/>
            <person name="Tsubouchi T."/>
            <person name="Morono Y."/>
            <person name="Uchiyama I."/>
            <person name="Ito T."/>
            <person name="Fujiyama A."/>
            <person name="Inagaki F."/>
            <person name="Takami H."/>
        </authorList>
    </citation>
    <scope>NUCLEOTIDE SEQUENCE</scope>
    <source>
        <strain evidence="8">Expedition CK06-06</strain>
    </source>
</reference>
<dbReference type="EMBL" id="BARU01004217">
    <property type="protein sequence ID" value="GAH18994.1"/>
    <property type="molecule type" value="Genomic_DNA"/>
</dbReference>
<name>X1EPH3_9ZZZZ</name>
<keyword evidence="3" id="KW-1003">Cell membrane</keyword>
<comment type="similarity">
    <text evidence="2">Belongs to the NrfD family.</text>
</comment>
<protein>
    <submittedName>
        <fullName evidence="8">Uncharacterized protein</fullName>
    </submittedName>
</protein>
<dbReference type="Pfam" id="PF03916">
    <property type="entry name" value="NrfD"/>
    <property type="match status" value="1"/>
</dbReference>
<evidence type="ECO:0000256" key="6">
    <source>
        <dbReference type="ARBA" id="ARBA00023136"/>
    </source>
</evidence>
<evidence type="ECO:0000313" key="8">
    <source>
        <dbReference type="EMBL" id="GAH18994.1"/>
    </source>
</evidence>
<feature type="transmembrane region" description="Helical" evidence="7">
    <location>
        <begin position="142"/>
        <end position="167"/>
    </location>
</feature>
<dbReference type="GO" id="GO:0005886">
    <property type="term" value="C:plasma membrane"/>
    <property type="evidence" value="ECO:0007669"/>
    <property type="project" value="UniProtKB-SubCell"/>
</dbReference>
<accession>X1EPH3</accession>
<comment type="subcellular location">
    <subcellularLocation>
        <location evidence="1">Cell membrane</location>
        <topology evidence="1">Multi-pass membrane protein</topology>
    </subcellularLocation>
</comment>
<evidence type="ECO:0000256" key="4">
    <source>
        <dbReference type="ARBA" id="ARBA00022692"/>
    </source>
</evidence>
<keyword evidence="6 7" id="KW-0472">Membrane</keyword>
<keyword evidence="4 7" id="KW-0812">Transmembrane</keyword>
<feature type="transmembrane region" description="Helical" evidence="7">
    <location>
        <begin position="67"/>
        <end position="89"/>
    </location>
</feature>
<keyword evidence="5 7" id="KW-1133">Transmembrane helix</keyword>
<feature type="transmembrane region" description="Helical" evidence="7">
    <location>
        <begin position="101"/>
        <end position="122"/>
    </location>
</feature>
<sequence>SWISRGLYFVAIFLVLGVVHMGLLLWATPATPLLVVVDIFAFLVIIYGGFAMNYVNGISLWNTALLPILYVVCGIWGGAELMLASALATGATGLGIAVEEWIRILLLGFIILLAVYLISVRYGSLAGGVSVREIAFGRWAPLLWIAVVALGIALPLGVVILSFSAGLAATPVALLYIAIFCGLLGDLAMRYLILRCGYYHPIVPSHVYSY</sequence>
<gene>
    <name evidence="8" type="ORF">S03H2_08616</name>
</gene>